<dbReference type="InterPro" id="IPR016181">
    <property type="entry name" value="Acyl_CoA_acyltransferase"/>
</dbReference>
<evidence type="ECO:0000313" key="3">
    <source>
        <dbReference type="Proteomes" id="UP001144673"/>
    </source>
</evidence>
<dbReference type="GeneID" id="80890024"/>
<proteinExistence type="predicted"/>
<dbReference type="RefSeq" id="XP_056051333.1">
    <property type="nucleotide sequence ID" value="XM_056194391.1"/>
</dbReference>
<name>A0A9W8Q7X5_AKAMU</name>
<dbReference type="EMBL" id="JAJHUN010000010">
    <property type="protein sequence ID" value="KAJ4148392.1"/>
    <property type="molecule type" value="Genomic_DNA"/>
</dbReference>
<evidence type="ECO:0000259" key="1">
    <source>
        <dbReference type="Pfam" id="PF00583"/>
    </source>
</evidence>
<sequence>MTSMQVMTDSFRNVFKSERLVYTALDETDRSADAEEPEPIGFVVLGKSFPECAEYSLGFLQEHLNKGYGREAIRWAANYAFTWCNLHRAGDAKQWLPRSYYFKDVMNAWRGDIRSSIEWK</sequence>
<comment type="caution">
    <text evidence="2">The sequence shown here is derived from an EMBL/GenBank/DDBJ whole genome shotgun (WGS) entry which is preliminary data.</text>
</comment>
<feature type="domain" description="N-acetyltransferase" evidence="1">
    <location>
        <begin position="33"/>
        <end position="88"/>
    </location>
</feature>
<organism evidence="2 3">
    <name type="scientific">Akanthomyces muscarius</name>
    <name type="common">Entomopathogenic fungus</name>
    <name type="synonym">Lecanicillium muscarium</name>
    <dbReference type="NCBI Taxonomy" id="2231603"/>
    <lineage>
        <taxon>Eukaryota</taxon>
        <taxon>Fungi</taxon>
        <taxon>Dikarya</taxon>
        <taxon>Ascomycota</taxon>
        <taxon>Pezizomycotina</taxon>
        <taxon>Sordariomycetes</taxon>
        <taxon>Hypocreomycetidae</taxon>
        <taxon>Hypocreales</taxon>
        <taxon>Cordycipitaceae</taxon>
        <taxon>Akanthomyces</taxon>
    </lineage>
</organism>
<dbReference type="KEGG" id="amus:LMH87_002865"/>
<evidence type="ECO:0000313" key="2">
    <source>
        <dbReference type="EMBL" id="KAJ4148392.1"/>
    </source>
</evidence>
<dbReference type="Proteomes" id="UP001144673">
    <property type="component" value="Chromosome 3"/>
</dbReference>
<dbReference type="CDD" id="cd04301">
    <property type="entry name" value="NAT_SF"/>
    <property type="match status" value="1"/>
</dbReference>
<dbReference type="Gene3D" id="3.40.630.30">
    <property type="match status" value="1"/>
</dbReference>
<reference evidence="2" key="1">
    <citation type="journal article" date="2023" name="Access Microbiol">
        <title>De-novo genome assembly for Akanthomyces muscarius, a biocontrol agent of insect agricultural pests.</title>
        <authorList>
            <person name="Erdos Z."/>
            <person name="Studholme D.J."/>
            <person name="Raymond B."/>
            <person name="Sharma M."/>
        </authorList>
    </citation>
    <scope>NUCLEOTIDE SEQUENCE</scope>
    <source>
        <strain evidence="2">Ve6</strain>
    </source>
</reference>
<dbReference type="GO" id="GO:0016747">
    <property type="term" value="F:acyltransferase activity, transferring groups other than amino-acyl groups"/>
    <property type="evidence" value="ECO:0007669"/>
    <property type="project" value="InterPro"/>
</dbReference>
<dbReference type="SUPFAM" id="SSF55729">
    <property type="entry name" value="Acyl-CoA N-acyltransferases (Nat)"/>
    <property type="match status" value="1"/>
</dbReference>
<protein>
    <recommendedName>
        <fullName evidence="1">N-acetyltransferase domain-containing protein</fullName>
    </recommendedName>
</protein>
<dbReference type="Pfam" id="PF00583">
    <property type="entry name" value="Acetyltransf_1"/>
    <property type="match status" value="1"/>
</dbReference>
<dbReference type="InterPro" id="IPR000182">
    <property type="entry name" value="GNAT_dom"/>
</dbReference>
<gene>
    <name evidence="2" type="ORF">LMH87_002865</name>
</gene>
<keyword evidence="3" id="KW-1185">Reference proteome</keyword>
<accession>A0A9W8Q7X5</accession>
<dbReference type="AlphaFoldDB" id="A0A9W8Q7X5"/>